<evidence type="ECO:0000256" key="4">
    <source>
        <dbReference type="ARBA" id="ARBA00022692"/>
    </source>
</evidence>
<feature type="transmembrane region" description="Helical" evidence="11">
    <location>
        <begin position="251"/>
        <end position="275"/>
    </location>
</feature>
<evidence type="ECO:0000256" key="2">
    <source>
        <dbReference type="ARBA" id="ARBA00009010"/>
    </source>
</evidence>
<evidence type="ECO:0000313" key="14">
    <source>
        <dbReference type="Proteomes" id="UP000256645"/>
    </source>
</evidence>
<feature type="transmembrane region" description="Helical" evidence="11">
    <location>
        <begin position="493"/>
        <end position="515"/>
    </location>
</feature>
<dbReference type="GO" id="GO:0001510">
    <property type="term" value="P:RNA methylation"/>
    <property type="evidence" value="ECO:0007669"/>
    <property type="project" value="InterPro"/>
</dbReference>
<feature type="transmembrane region" description="Helical" evidence="11">
    <location>
        <begin position="207"/>
        <end position="230"/>
    </location>
</feature>
<feature type="domain" description="Ribosomal RNA methyltransferase FtsJ" evidence="12">
    <location>
        <begin position="778"/>
        <end position="1024"/>
    </location>
</feature>
<feature type="region of interest" description="Disordered" evidence="10">
    <location>
        <begin position="653"/>
        <end position="675"/>
    </location>
</feature>
<keyword evidence="7 11" id="KW-0472">Membrane</keyword>
<evidence type="ECO:0000256" key="3">
    <source>
        <dbReference type="ARBA" id="ARBA00022679"/>
    </source>
</evidence>
<feature type="transmembrane region" description="Helical" evidence="11">
    <location>
        <begin position="287"/>
        <end position="307"/>
    </location>
</feature>
<dbReference type="Pfam" id="PF01728">
    <property type="entry name" value="FtsJ"/>
    <property type="match status" value="1"/>
</dbReference>
<feature type="transmembrane region" description="Helical" evidence="11">
    <location>
        <begin position="536"/>
        <end position="557"/>
    </location>
</feature>
<evidence type="ECO:0000256" key="7">
    <source>
        <dbReference type="ARBA" id="ARBA00023136"/>
    </source>
</evidence>
<dbReference type="Pfam" id="PF03062">
    <property type="entry name" value="MBOAT"/>
    <property type="match status" value="1"/>
</dbReference>
<dbReference type="PANTHER" id="PTHR10408">
    <property type="entry name" value="STEROL O-ACYLTRANSFERASE"/>
    <property type="match status" value="1"/>
</dbReference>
<keyword evidence="8" id="KW-0012">Acyltransferase</keyword>
<evidence type="ECO:0000256" key="5">
    <source>
        <dbReference type="ARBA" id="ARBA00022824"/>
    </source>
</evidence>
<dbReference type="Gene3D" id="3.40.50.150">
    <property type="entry name" value="Vaccinia Virus protein VP39"/>
    <property type="match status" value="1"/>
</dbReference>
<dbReference type="InterPro" id="IPR029063">
    <property type="entry name" value="SAM-dependent_MTases_sf"/>
</dbReference>
<dbReference type="OrthoDB" id="10039049at2759"/>
<organism evidence="13 14">
    <name type="scientific">Coleophoma cylindrospora</name>
    <dbReference type="NCBI Taxonomy" id="1849047"/>
    <lineage>
        <taxon>Eukaryota</taxon>
        <taxon>Fungi</taxon>
        <taxon>Dikarya</taxon>
        <taxon>Ascomycota</taxon>
        <taxon>Pezizomycotina</taxon>
        <taxon>Leotiomycetes</taxon>
        <taxon>Helotiales</taxon>
        <taxon>Dermateaceae</taxon>
        <taxon>Coleophoma</taxon>
    </lineage>
</organism>
<dbReference type="InterPro" id="IPR015507">
    <property type="entry name" value="rRNA-MeTfrase_E"/>
</dbReference>
<dbReference type="HAMAP" id="MF_01547">
    <property type="entry name" value="RNA_methyltr_E"/>
    <property type="match status" value="1"/>
</dbReference>
<comment type="caution">
    <text evidence="13">The sequence shown here is derived from an EMBL/GenBank/DDBJ whole genome shotgun (WGS) entry which is preliminary data.</text>
</comment>
<name>A0A3D8Q8J2_9HELO</name>
<keyword evidence="14" id="KW-1185">Reference proteome</keyword>
<keyword evidence="4 11" id="KW-0812">Transmembrane</keyword>
<evidence type="ECO:0000256" key="11">
    <source>
        <dbReference type="SAM" id="Phobius"/>
    </source>
</evidence>
<protein>
    <recommendedName>
        <fullName evidence="12">Ribosomal RNA methyltransferase FtsJ domain-containing protein</fullName>
    </recommendedName>
</protein>
<comment type="subcellular location">
    <subcellularLocation>
        <location evidence="1">Endoplasmic reticulum membrane</location>
        <topology evidence="1">Multi-pass membrane protein</topology>
    </subcellularLocation>
</comment>
<dbReference type="AlphaFoldDB" id="A0A3D8Q8J2"/>
<dbReference type="EMBL" id="PDLM01000018">
    <property type="protein sequence ID" value="RDW57990.1"/>
    <property type="molecule type" value="Genomic_DNA"/>
</dbReference>
<feature type="region of interest" description="Disordered" evidence="10">
    <location>
        <begin position="1"/>
        <end position="22"/>
    </location>
</feature>
<dbReference type="STRING" id="1849047.A0A3D8Q8J2"/>
<dbReference type="GO" id="GO:0008204">
    <property type="term" value="P:ergosterol metabolic process"/>
    <property type="evidence" value="ECO:0007669"/>
    <property type="project" value="TreeGrafter"/>
</dbReference>
<dbReference type="InterPro" id="IPR014371">
    <property type="entry name" value="Oat_ACAT_DAG_ARE"/>
</dbReference>
<gene>
    <name evidence="13" type="ORF">BP6252_13401</name>
</gene>
<dbReference type="PANTHER" id="PTHR10408:SF23">
    <property type="entry name" value="STEROL O-ACYLTRANSFERASE 1-RELATED"/>
    <property type="match status" value="1"/>
</dbReference>
<evidence type="ECO:0000256" key="6">
    <source>
        <dbReference type="ARBA" id="ARBA00022989"/>
    </source>
</evidence>
<keyword evidence="3" id="KW-0808">Transferase</keyword>
<evidence type="ECO:0000313" key="13">
    <source>
        <dbReference type="EMBL" id="RDW57990.1"/>
    </source>
</evidence>
<dbReference type="Proteomes" id="UP000256645">
    <property type="component" value="Unassembled WGS sequence"/>
</dbReference>
<dbReference type="InterPro" id="IPR004299">
    <property type="entry name" value="MBOAT_fam"/>
</dbReference>
<dbReference type="GO" id="GO:0034737">
    <property type="term" value="F:ergosterol O-acyltransferase activity"/>
    <property type="evidence" value="ECO:0007669"/>
    <property type="project" value="TreeGrafter"/>
</dbReference>
<comment type="function">
    <text evidence="9">Sterol O-acyltransferase that catalyzes the formation of stery esters.</text>
</comment>
<comment type="similarity">
    <text evidence="2">Belongs to the membrane-bound acyltransferase family. Sterol o-acyltransferase subfamily.</text>
</comment>
<dbReference type="GO" id="GO:0008168">
    <property type="term" value="F:methyltransferase activity"/>
    <property type="evidence" value="ECO:0007669"/>
    <property type="project" value="InterPro"/>
</dbReference>
<accession>A0A3D8Q8J2</accession>
<dbReference type="InterPro" id="IPR002877">
    <property type="entry name" value="RNA_MeTrfase_FtsJ_dom"/>
</dbReference>
<dbReference type="GO" id="GO:0005789">
    <property type="term" value="C:endoplasmic reticulum membrane"/>
    <property type="evidence" value="ECO:0007669"/>
    <property type="project" value="UniProtKB-SubCell"/>
</dbReference>
<sequence>MAKTAPGQAPALPSRLPSSLDQAPQLVGHLNADGTANLEVDNSYVASKQTTKAPRALKEALKAAGRDYEGTSLDVVSDSASEEDYDALLHDPMTVKLGGKGGGYDVHSKGPAQDTDKEYDNSIAPTKSTPSLKKLKSVPVILKRSTENGRYILRADDETLRELLQLSVEREKNPASAKRRRKFSNLVFTRQFTAFDRNNTESAGSPFHGFFVLFWLAIAIMILRIASANWRESGNVLGTNEIMGIMFHRDLLVLSVSDGVLCATTGFGFLLQKLILEGWLSWNGAGWVIQSVWEVFYLVAFVGWTLFREWPWTHTVFFVLHGLVMLMKQHSYAFYNGHLSEAYKKREILRRKLKQLEHVDMVETPSSSTPAVTSLSTSYLEEKPIKSGVNQRRQNNTNSSMGKQNIAQVAEAIESGEPLDIDQIHIFERIIMWEIDALNEDLKGKASFCDRFYPNNLTTKNHYEYIVLPTLVYELEYPRSDSISWYYVAEKTVATFGILMIMNMVSQAYIYPVVVRTLEMKEIGLPLRQRLETFPLILGDLIFPFLLEFLMSWYIIWECILNVLAELTYFADRGFYADWWNSVSWDQYARDWNRPVHTFLLRHVYHSSISSMRVNKNTATLITFFLSAVVHELTPVAGNVVFVQEASWLSSASPDVPAPADPDEPEQMAQGQGNIGQSDILGRDFHWTKSPMQSVFDHLNMTVQGRWVLVLPCLPRRRILYRACSCTSVATAVSRPSGGQHVQKSFIRPSSSSTRWKTRQGRDSFAKEAKIQGLKSRAAFKLFKKGQTVVDLGYAPGSWSQVAVERTKPSGRIVGIDIIPAQPPKGVSTIQGNFLSVEVQAEVKRFLQEPDRGRPIQSQYSTPAADTDTSVAGNIVDSARSYIDLERHVDEDNKDGMIVTNGKSKSQEDSGRVVDVVLSDMSAPWEQTTGFWKKSLSNPYFRMMNTSGINFKDHAGSMDLCTAALQFAYDTLRAGGHFVCKFYQGAEDKHLEAQLKRLFASVHREKPESSRSESKEAYFVALRRKRDVDRSDLF</sequence>
<evidence type="ECO:0000256" key="1">
    <source>
        <dbReference type="ARBA" id="ARBA00004477"/>
    </source>
</evidence>
<reference evidence="13 14" key="1">
    <citation type="journal article" date="2018" name="IMA Fungus">
        <title>IMA Genome-F 9: Draft genome sequence of Annulohypoxylon stygium, Aspergillus mulundensis, Berkeleyomyces basicola (syn. Thielaviopsis basicola), Ceratocystis smalleyi, two Cercospora beticola strains, Coleophoma cylindrospora, Fusarium fracticaudum, Phialophora cf. hyalina, and Morchella septimelata.</title>
        <authorList>
            <person name="Wingfield B.D."/>
            <person name="Bills G.F."/>
            <person name="Dong Y."/>
            <person name="Huang W."/>
            <person name="Nel W.J."/>
            <person name="Swalarsk-Parry B.S."/>
            <person name="Vaghefi N."/>
            <person name="Wilken P.M."/>
            <person name="An Z."/>
            <person name="de Beer Z.W."/>
            <person name="De Vos L."/>
            <person name="Chen L."/>
            <person name="Duong T.A."/>
            <person name="Gao Y."/>
            <person name="Hammerbacher A."/>
            <person name="Kikkert J.R."/>
            <person name="Li Y."/>
            <person name="Li H."/>
            <person name="Li K."/>
            <person name="Li Q."/>
            <person name="Liu X."/>
            <person name="Ma X."/>
            <person name="Naidoo K."/>
            <person name="Pethybridge S.J."/>
            <person name="Sun J."/>
            <person name="Steenkamp E.T."/>
            <person name="van der Nest M.A."/>
            <person name="van Wyk S."/>
            <person name="Wingfield M.J."/>
            <person name="Xiong C."/>
            <person name="Yue Q."/>
            <person name="Zhang X."/>
        </authorList>
    </citation>
    <scope>NUCLEOTIDE SEQUENCE [LARGE SCALE GENOMIC DNA]</scope>
    <source>
        <strain evidence="13 14">BP6252</strain>
    </source>
</reference>
<dbReference type="SUPFAM" id="SSF53335">
    <property type="entry name" value="S-adenosyl-L-methionine-dependent methyltransferases"/>
    <property type="match status" value="1"/>
</dbReference>
<proteinExistence type="inferred from homology"/>
<evidence type="ECO:0000256" key="9">
    <source>
        <dbReference type="ARBA" id="ARBA00023568"/>
    </source>
</evidence>
<evidence type="ECO:0000256" key="10">
    <source>
        <dbReference type="SAM" id="MobiDB-lite"/>
    </source>
</evidence>
<evidence type="ECO:0000259" key="12">
    <source>
        <dbReference type="Pfam" id="PF01728"/>
    </source>
</evidence>
<keyword evidence="6 11" id="KW-1133">Transmembrane helix</keyword>
<keyword evidence="5" id="KW-0256">Endoplasmic reticulum</keyword>
<evidence type="ECO:0000256" key="8">
    <source>
        <dbReference type="ARBA" id="ARBA00023315"/>
    </source>
</evidence>